<feature type="signal peptide" evidence="12">
    <location>
        <begin position="1"/>
        <end position="31"/>
    </location>
</feature>
<feature type="chain" id="PRO_5045662196" evidence="12">
    <location>
        <begin position="32"/>
        <end position="811"/>
    </location>
</feature>
<accession>A0ABY7TYM2</accession>
<evidence type="ECO:0000256" key="4">
    <source>
        <dbReference type="ARBA" id="ARBA00022496"/>
    </source>
</evidence>
<dbReference type="PANTHER" id="PTHR32552">
    <property type="entry name" value="FERRICHROME IRON RECEPTOR-RELATED"/>
    <property type="match status" value="1"/>
</dbReference>
<keyword evidence="10 11" id="KW-0998">Cell outer membrane</keyword>
<keyword evidence="5 11" id="KW-0812">Transmembrane</keyword>
<keyword evidence="9 11" id="KW-0472">Membrane</keyword>
<keyword evidence="2 11" id="KW-0813">Transport</keyword>
<gene>
    <name evidence="14" type="ORF">PQ457_05165</name>
</gene>
<evidence type="ECO:0000256" key="6">
    <source>
        <dbReference type="ARBA" id="ARBA00022729"/>
    </source>
</evidence>
<protein>
    <submittedName>
        <fullName evidence="14">TonB-dependent receptor plug domain-containing protein</fullName>
    </submittedName>
</protein>
<comment type="subcellular location">
    <subcellularLocation>
        <location evidence="1 11">Cell outer membrane</location>
        <topology evidence="1 11">Multi-pass membrane protein</topology>
    </subcellularLocation>
</comment>
<dbReference type="PANTHER" id="PTHR32552:SF89">
    <property type="entry name" value="CATECHOLATE SIDEROPHORE RECEPTOR FIU"/>
    <property type="match status" value="1"/>
</dbReference>
<evidence type="ECO:0000256" key="10">
    <source>
        <dbReference type="ARBA" id="ARBA00023237"/>
    </source>
</evidence>
<dbReference type="RefSeq" id="WP_273618691.1">
    <property type="nucleotide sequence ID" value="NZ_CP117417.1"/>
</dbReference>
<organism evidence="14 15">
    <name type="scientific">Novosphingobium humi</name>
    <dbReference type="NCBI Taxonomy" id="2282397"/>
    <lineage>
        <taxon>Bacteria</taxon>
        <taxon>Pseudomonadati</taxon>
        <taxon>Pseudomonadota</taxon>
        <taxon>Alphaproteobacteria</taxon>
        <taxon>Sphingomonadales</taxon>
        <taxon>Sphingomonadaceae</taxon>
        <taxon>Novosphingobium</taxon>
    </lineage>
</organism>
<dbReference type="InterPro" id="IPR039426">
    <property type="entry name" value="TonB-dep_rcpt-like"/>
</dbReference>
<evidence type="ECO:0000256" key="3">
    <source>
        <dbReference type="ARBA" id="ARBA00022452"/>
    </source>
</evidence>
<name>A0ABY7TYM2_9SPHN</name>
<keyword evidence="15" id="KW-1185">Reference proteome</keyword>
<evidence type="ECO:0000256" key="7">
    <source>
        <dbReference type="ARBA" id="ARBA00023004"/>
    </source>
</evidence>
<dbReference type="InterPro" id="IPR037066">
    <property type="entry name" value="Plug_dom_sf"/>
</dbReference>
<sequence length="811" mass="87249">MGRITLCASMMRTSLSLAAVSLALATTPALAAEAPAAAPAADAEAPASVDDGGETIVVNAKTTRSATAIPAAEMQKILPGISPLKAIQSLPGVLYVTADPWGNNEQNAQMFVHGFSAQQLGYTMDGVPLGDQNYGNYNGLSPSRALISENTGRTVVATGAGELGVASISNLGGAVEITSRDPSNERGLEMNHTAGSYGTARTFVRVDSGEFGNGNKLFLSGSRQRARAWDFAGVQGGYQANGKFIHEDSHGKLTAYFAYSDKIEPNEDATTIYTNPTNAVQAYAPYTRPFTYPSLSAALNYLDAGGAVPAVAANNYRNYYSDAQRTDYLGYIKYDVNLSKAVKWSNQFYIHHNDGVGVVAGPITVAGLPSLFAKYFPGQDLKTVFGGSGYAIRTTEYMIHREGIISNLNIDAGDHQIEAGVWFHHNESSAYRRWYPMNVNTPDAYSPYIRPSGYLITQYAVEMRTDNLQLHIQDAWRVNSRLNVEAGIKTSAQFANGLFTVQEINTPRPSGRINSTNWFLPSLGANYDLNGSEKVYFNIQKNLRQFQAYGAGGSADPWSTGSQAAFDYIKSNVRPETAWVYEVGLRSHRNFTGLLSSIDAQINYYHVDFSNRLLALSTSGTINTINPSTTALFNVGGVSTNGVDAAITLGFGQHVKLYNALSYNSSKYSSDYSTLTGAATGTQIGGYATVAGVVPTGGKQIPGSPNWMNKTMLTVNYAGAEVQLIGDYIGRRYATYTNDASIPSLFLASARIAYQLPAALVHAKKAELSLNVTNLFDKKGWLQVSSFNNAGSYAAYPVAPRQFFVTLAVGL</sequence>
<reference evidence="14 15" key="1">
    <citation type="submission" date="2023-02" db="EMBL/GenBank/DDBJ databases">
        <title>Genome sequence of Novosphingobium humi KACC 19094.</title>
        <authorList>
            <person name="Kim S."/>
            <person name="Heo J."/>
            <person name="Kwon S.-W."/>
        </authorList>
    </citation>
    <scope>NUCLEOTIDE SEQUENCE [LARGE SCALE GENOMIC DNA]</scope>
    <source>
        <strain evidence="14 15">KACC 19094</strain>
    </source>
</reference>
<dbReference type="Pfam" id="PF07715">
    <property type="entry name" value="Plug"/>
    <property type="match status" value="1"/>
</dbReference>
<dbReference type="EMBL" id="CP117417">
    <property type="protein sequence ID" value="WCT78362.1"/>
    <property type="molecule type" value="Genomic_DNA"/>
</dbReference>
<evidence type="ECO:0000256" key="2">
    <source>
        <dbReference type="ARBA" id="ARBA00022448"/>
    </source>
</evidence>
<dbReference type="InterPro" id="IPR012910">
    <property type="entry name" value="Plug_dom"/>
</dbReference>
<evidence type="ECO:0000256" key="8">
    <source>
        <dbReference type="ARBA" id="ARBA00023065"/>
    </source>
</evidence>
<keyword evidence="7" id="KW-0408">Iron</keyword>
<evidence type="ECO:0000256" key="12">
    <source>
        <dbReference type="SAM" id="SignalP"/>
    </source>
</evidence>
<keyword evidence="6 12" id="KW-0732">Signal</keyword>
<dbReference type="InterPro" id="IPR036942">
    <property type="entry name" value="Beta-barrel_TonB_sf"/>
</dbReference>
<dbReference type="PROSITE" id="PS52016">
    <property type="entry name" value="TONB_DEPENDENT_REC_3"/>
    <property type="match status" value="1"/>
</dbReference>
<evidence type="ECO:0000259" key="13">
    <source>
        <dbReference type="Pfam" id="PF07715"/>
    </source>
</evidence>
<keyword evidence="8" id="KW-0406">Ion transport</keyword>
<proteinExistence type="inferred from homology"/>
<comment type="similarity">
    <text evidence="11">Belongs to the TonB-dependent receptor family.</text>
</comment>
<evidence type="ECO:0000256" key="9">
    <source>
        <dbReference type="ARBA" id="ARBA00023136"/>
    </source>
</evidence>
<keyword evidence="4" id="KW-0410">Iron transport</keyword>
<keyword evidence="3 11" id="KW-1134">Transmembrane beta strand</keyword>
<evidence type="ECO:0000256" key="5">
    <source>
        <dbReference type="ARBA" id="ARBA00022692"/>
    </source>
</evidence>
<dbReference type="SUPFAM" id="SSF56935">
    <property type="entry name" value="Porins"/>
    <property type="match status" value="1"/>
</dbReference>
<dbReference type="Proteomes" id="UP001218231">
    <property type="component" value="Chromosome"/>
</dbReference>
<evidence type="ECO:0000313" key="15">
    <source>
        <dbReference type="Proteomes" id="UP001218231"/>
    </source>
</evidence>
<dbReference type="Gene3D" id="2.170.130.10">
    <property type="entry name" value="TonB-dependent receptor, plug domain"/>
    <property type="match status" value="1"/>
</dbReference>
<feature type="domain" description="TonB-dependent receptor plug" evidence="13">
    <location>
        <begin position="60"/>
        <end position="161"/>
    </location>
</feature>
<dbReference type="Gene3D" id="2.40.170.20">
    <property type="entry name" value="TonB-dependent receptor, beta-barrel domain"/>
    <property type="match status" value="1"/>
</dbReference>
<evidence type="ECO:0000313" key="14">
    <source>
        <dbReference type="EMBL" id="WCT78362.1"/>
    </source>
</evidence>
<evidence type="ECO:0000256" key="11">
    <source>
        <dbReference type="PROSITE-ProRule" id="PRU01360"/>
    </source>
</evidence>
<evidence type="ECO:0000256" key="1">
    <source>
        <dbReference type="ARBA" id="ARBA00004571"/>
    </source>
</evidence>
<keyword evidence="14" id="KW-0675">Receptor</keyword>